<comment type="caution">
    <text evidence="9">The sequence shown here is derived from an EMBL/GenBank/DDBJ whole genome shotgun (WGS) entry which is preliminary data.</text>
</comment>
<feature type="transmembrane region" description="Helical" evidence="7">
    <location>
        <begin position="76"/>
        <end position="95"/>
    </location>
</feature>
<evidence type="ECO:0000313" key="10">
    <source>
        <dbReference type="Proteomes" id="UP001579974"/>
    </source>
</evidence>
<dbReference type="Proteomes" id="UP001579974">
    <property type="component" value="Unassembled WGS sequence"/>
</dbReference>
<accession>A0ABV5A9N6</accession>
<evidence type="ECO:0000259" key="8">
    <source>
        <dbReference type="PROSITE" id="PS50850"/>
    </source>
</evidence>
<feature type="transmembrane region" description="Helical" evidence="7">
    <location>
        <begin position="273"/>
        <end position="292"/>
    </location>
</feature>
<dbReference type="InterPro" id="IPR020846">
    <property type="entry name" value="MFS_dom"/>
</dbReference>
<feature type="transmembrane region" description="Helical" evidence="7">
    <location>
        <begin position="340"/>
        <end position="360"/>
    </location>
</feature>
<feature type="transmembrane region" description="Helical" evidence="7">
    <location>
        <begin position="39"/>
        <end position="64"/>
    </location>
</feature>
<evidence type="ECO:0000313" key="9">
    <source>
        <dbReference type="EMBL" id="MFB5188989.1"/>
    </source>
</evidence>
<dbReference type="EMBL" id="JBDXSU010000001">
    <property type="protein sequence ID" value="MFB5188989.1"/>
    <property type="molecule type" value="Genomic_DNA"/>
</dbReference>
<keyword evidence="6 7" id="KW-0472">Membrane</keyword>
<keyword evidence="10" id="KW-1185">Reference proteome</keyword>
<dbReference type="PANTHER" id="PTHR23517:SF13">
    <property type="entry name" value="MAJOR FACILITATOR SUPERFAMILY MFS_1"/>
    <property type="match status" value="1"/>
</dbReference>
<feature type="transmembrane region" description="Helical" evidence="7">
    <location>
        <begin position="210"/>
        <end position="231"/>
    </location>
</feature>
<dbReference type="InterPro" id="IPR036259">
    <property type="entry name" value="MFS_trans_sf"/>
</dbReference>
<keyword evidence="2" id="KW-0813">Transport</keyword>
<feature type="domain" description="Major facilitator superfamily (MFS) profile" evidence="8">
    <location>
        <begin position="3"/>
        <end position="388"/>
    </location>
</feature>
<proteinExistence type="predicted"/>
<dbReference type="Gene3D" id="1.20.1250.20">
    <property type="entry name" value="MFS general substrate transporter like domains"/>
    <property type="match status" value="1"/>
</dbReference>
<feature type="transmembrane region" description="Helical" evidence="7">
    <location>
        <begin position="243"/>
        <end position="261"/>
    </location>
</feature>
<protein>
    <submittedName>
        <fullName evidence="9">MFS transporter</fullName>
    </submittedName>
</protein>
<evidence type="ECO:0000256" key="1">
    <source>
        <dbReference type="ARBA" id="ARBA00004651"/>
    </source>
</evidence>
<feature type="transmembrane region" description="Helical" evidence="7">
    <location>
        <begin position="135"/>
        <end position="159"/>
    </location>
</feature>
<evidence type="ECO:0000256" key="6">
    <source>
        <dbReference type="ARBA" id="ARBA00023136"/>
    </source>
</evidence>
<feature type="transmembrane region" description="Helical" evidence="7">
    <location>
        <begin position="165"/>
        <end position="183"/>
    </location>
</feature>
<sequence>MRLRFSPALSFWSVAYTLAVVMIGTNVPAPLYSVYGHMWGFSSGMVTLLFAVYAFVLVPSSLVFGQLSDKLGRKRLLISGVMLAAIASIVFALAHGTWMLLLARAIQGLCVGMLNGTAIATLAELRPTNLKGASLVASVAIAVGTATGPLYAGILAQYAPFPIRLPYYIHLALLVPACLGIMATSETVRRETKGVSLHVPSIPRFIRSRFLTATFIAVLAWAVAGFFMVVAPTFVTTLVGIDNLAISGAVVFLMLGASTLAQISFQSIPLGRAMFIGFVLLSTGIVCVLISISTHILWLFLASTVIAGAGHGPTASGSLRLVTEISPSDSRADAVSSYYAIAYLGVSVPVLGLGLIAEWIGMYGGIWVFAAAIVLSLFVLSFFVSSISLRNVKRCPRQPDSGVPNLDGGKP</sequence>
<dbReference type="InterPro" id="IPR011701">
    <property type="entry name" value="MFS"/>
</dbReference>
<feature type="transmembrane region" description="Helical" evidence="7">
    <location>
        <begin position="298"/>
        <end position="319"/>
    </location>
</feature>
<dbReference type="RefSeq" id="WP_275475810.1">
    <property type="nucleotide sequence ID" value="NZ_CP162940.1"/>
</dbReference>
<keyword evidence="3" id="KW-1003">Cell membrane</keyword>
<feature type="transmembrane region" description="Helical" evidence="7">
    <location>
        <begin position="7"/>
        <end position="27"/>
    </location>
</feature>
<dbReference type="SUPFAM" id="SSF103473">
    <property type="entry name" value="MFS general substrate transporter"/>
    <property type="match status" value="1"/>
</dbReference>
<dbReference type="InterPro" id="IPR050171">
    <property type="entry name" value="MFS_Transporters"/>
</dbReference>
<reference evidence="9 10" key="1">
    <citation type="journal article" date="2024" name="Int. J. Mol. Sci.">
        <title>Exploration of Alicyclobacillus spp. Genome in Search of Antibiotic Resistance.</title>
        <authorList>
            <person name="Bucka-Kolendo J."/>
            <person name="Kiousi D.E."/>
            <person name="Dekowska A."/>
            <person name="Mikolajczuk-Szczyrba A."/>
            <person name="Karadedos D.M."/>
            <person name="Michael P."/>
            <person name="Galanis A."/>
            <person name="Sokolowska B."/>
        </authorList>
    </citation>
    <scope>NUCLEOTIDE SEQUENCE [LARGE SCALE GENOMIC DNA]</scope>
    <source>
        <strain evidence="9 10">KKP 3000</strain>
    </source>
</reference>
<evidence type="ECO:0000256" key="3">
    <source>
        <dbReference type="ARBA" id="ARBA00022475"/>
    </source>
</evidence>
<keyword evidence="5 7" id="KW-1133">Transmembrane helix</keyword>
<comment type="subcellular location">
    <subcellularLocation>
        <location evidence="1">Cell membrane</location>
        <topology evidence="1">Multi-pass membrane protein</topology>
    </subcellularLocation>
</comment>
<name>A0ABV5A9N6_9BACL</name>
<evidence type="ECO:0000256" key="5">
    <source>
        <dbReference type="ARBA" id="ARBA00022989"/>
    </source>
</evidence>
<dbReference type="PROSITE" id="PS50850">
    <property type="entry name" value="MFS"/>
    <property type="match status" value="1"/>
</dbReference>
<dbReference type="Pfam" id="PF07690">
    <property type="entry name" value="MFS_1"/>
    <property type="match status" value="1"/>
</dbReference>
<keyword evidence="4 7" id="KW-0812">Transmembrane</keyword>
<gene>
    <name evidence="9" type="ORF">KKP3000_001428</name>
</gene>
<feature type="transmembrane region" description="Helical" evidence="7">
    <location>
        <begin position="366"/>
        <end position="389"/>
    </location>
</feature>
<feature type="transmembrane region" description="Helical" evidence="7">
    <location>
        <begin position="101"/>
        <end position="123"/>
    </location>
</feature>
<organism evidence="9 10">
    <name type="scientific">Alicyclobacillus fastidiosus</name>
    <dbReference type="NCBI Taxonomy" id="392011"/>
    <lineage>
        <taxon>Bacteria</taxon>
        <taxon>Bacillati</taxon>
        <taxon>Bacillota</taxon>
        <taxon>Bacilli</taxon>
        <taxon>Bacillales</taxon>
        <taxon>Alicyclobacillaceae</taxon>
        <taxon>Alicyclobacillus</taxon>
    </lineage>
</organism>
<evidence type="ECO:0000256" key="2">
    <source>
        <dbReference type="ARBA" id="ARBA00022448"/>
    </source>
</evidence>
<evidence type="ECO:0000256" key="4">
    <source>
        <dbReference type="ARBA" id="ARBA00022692"/>
    </source>
</evidence>
<dbReference type="PANTHER" id="PTHR23517">
    <property type="entry name" value="RESISTANCE PROTEIN MDTM, PUTATIVE-RELATED-RELATED"/>
    <property type="match status" value="1"/>
</dbReference>
<evidence type="ECO:0000256" key="7">
    <source>
        <dbReference type="SAM" id="Phobius"/>
    </source>
</evidence>